<feature type="region of interest" description="Disordered" evidence="1">
    <location>
        <begin position="140"/>
        <end position="189"/>
    </location>
</feature>
<dbReference type="PANTHER" id="PTHR37988:SF1">
    <property type="entry name" value="UPF0592 MEMBRANE PROTEIN C7D4.03C"/>
    <property type="match status" value="1"/>
</dbReference>
<feature type="region of interest" description="Disordered" evidence="1">
    <location>
        <begin position="1078"/>
        <end position="1098"/>
    </location>
</feature>
<dbReference type="Pfam" id="PF08578">
    <property type="entry name" value="DUF1765"/>
    <property type="match status" value="1"/>
</dbReference>
<sequence>MAPAVDISSFSRTSHSTPDLPSLPSRTQSPSLGQPLLSEQAGSHTKSLAEFATFEIPSFSTDLDLKLDISLPPLTLDSQPPPSIPAENDDPKPPSSPTALQHLRTRSAASNTDGSRSWLRSLATIRDAPFEDDFQATAATGAAAAAAPLSSEQRRPATANEFPVALEDADGRAARDRSQSTSTSTSTAASFTSFKRSWMPLSRAHAKTQSEAPAAANVKPEAKSSLDKLKRAATASITEITTNQTSQGRLVDASAKPATKGFARATSYFARIKQKPATALSKSTGDSIGSDFSCASSATSLAQPGSSSIDTHVSQSASSAETNSTALTADESASEMPARIPDPLWSHFKNLDLEIRGFTSKPVAQQCALVKTLLLPFLKSATSQQPLAGLRPEDVDCRASVLNRWWSAVLDMLEVQHQQPVPGLDRQLLFETATTVMMRMEWRQTTPYFVPLADRSPQDRVRARSSTNSSSNSSQTSDQSAMLAESAEHNIRTMFVSNLVRQMAFVVEKMSLRHVPPSLIEFAGKTCAYAFFFAPGVADILVRLWGLTPDLIRRVSESMGLGRSCNEPVDEEIVASFPPKLSSLAWSSPRTLWATLKRIPKMPLLVARVPWTGPWVMRWKGRDTDLLFIFCRYFHLLSDQFMPEGLSLTEKAQSPAFVLVHAQLLSILDGTIHRQAALEPPHGSLLANSPRGAEAAALQMPMPPNNLMKSMAENRLVVLLRDILADRTLEYAGARHTFAEAFSALLKAATSRTSRYNSTACSMLCDLLEEVLLIYHRAETDEYPTCYIDWPFWIDVCKIALSSLNTLSEIRMISFIFTVWDAIAKDPEQKLLVCRDWLLTEETFNAFFNNWCPMVRAYYMRLLCWRICRDKGSQNDIDMEIFALASKRLKSVWSHYLYLKQAAEDACRIPPATAPMSPTLGKRFIIIKHEVAVPQPGLFVTFDTFTKASSIVTPANEVTSDTALVTKNDPKRKWSFLKLLSFGSTASTTSTASEASQSKPSTDEGLQNARREVANSRSRQLTGATPPKTAGSDDSVDSDGSNPVYEEPKFTFKFVLGWPQQQQGPTLDRTLACPRLPTPAQSRLGFKAKRGGGPTLPPLMIPTRKFSGSSQGGLVQAARNANASPLGSPVLEAQRQPFANGGVILEEPSTSGSETDSGISTPSELKLLPSPIVQPTPSDEWTGEARVGPVKPAGAFLKNLVYSGRALSEWSLVVAECNNFVERRRDEGVTSLNDVEVPLLGVEGFRKMAG</sequence>
<gene>
    <name evidence="2" type="ORF">A9Z42_0059440</name>
</gene>
<keyword evidence="3" id="KW-1185">Reference proteome</keyword>
<reference evidence="2 3" key="1">
    <citation type="journal article" date="2015" name="Genome Announc.">
        <title>Genome sequence and annotation of Trichoderma parareesei, the ancestor of the cellulase producer Trichoderma reesei.</title>
        <authorList>
            <person name="Yang D."/>
            <person name="Pomraning K."/>
            <person name="Kopchinskiy A."/>
            <person name="Karimi Aghcheh R."/>
            <person name="Atanasova L."/>
            <person name="Chenthamara K."/>
            <person name="Baker S.E."/>
            <person name="Zhang R."/>
            <person name="Shen Q."/>
            <person name="Freitag M."/>
            <person name="Kubicek C.P."/>
            <person name="Druzhinina I.S."/>
        </authorList>
    </citation>
    <scope>NUCLEOTIDE SEQUENCE [LARGE SCALE GENOMIC DNA]</scope>
    <source>
        <strain evidence="2 3">CBS 125925</strain>
    </source>
</reference>
<dbReference type="OrthoDB" id="296767at2759"/>
<accession>A0A2H2ZKT0</accession>
<dbReference type="EMBL" id="LFMI01000592">
    <property type="protein sequence ID" value="OTA05282.1"/>
    <property type="molecule type" value="Genomic_DNA"/>
</dbReference>
<proteinExistence type="predicted"/>
<dbReference type="Proteomes" id="UP000219286">
    <property type="component" value="Unassembled WGS sequence"/>
</dbReference>
<feature type="compositionally biased region" description="Polar residues" evidence="1">
    <location>
        <begin position="8"/>
        <end position="32"/>
    </location>
</feature>
<evidence type="ECO:0000256" key="1">
    <source>
        <dbReference type="SAM" id="MobiDB-lite"/>
    </source>
</evidence>
<organism evidence="2 3">
    <name type="scientific">Trichoderma parareesei</name>
    <name type="common">Filamentous fungus</name>
    <dbReference type="NCBI Taxonomy" id="858221"/>
    <lineage>
        <taxon>Eukaryota</taxon>
        <taxon>Fungi</taxon>
        <taxon>Dikarya</taxon>
        <taxon>Ascomycota</taxon>
        <taxon>Pezizomycotina</taxon>
        <taxon>Sordariomycetes</taxon>
        <taxon>Hypocreomycetidae</taxon>
        <taxon>Hypocreales</taxon>
        <taxon>Hypocreaceae</taxon>
        <taxon>Trichoderma</taxon>
    </lineage>
</organism>
<dbReference type="PANTHER" id="PTHR37988">
    <property type="entry name" value="UPF0592 MEMBRANE PROTEIN C7D4.03C"/>
    <property type="match status" value="1"/>
</dbReference>
<feature type="region of interest" description="Disordered" evidence="1">
    <location>
        <begin position="988"/>
        <end position="1043"/>
    </location>
</feature>
<feature type="compositionally biased region" description="Low complexity" evidence="1">
    <location>
        <begin position="465"/>
        <end position="480"/>
    </location>
</feature>
<feature type="compositionally biased region" description="Polar residues" evidence="1">
    <location>
        <begin position="1148"/>
        <end position="1163"/>
    </location>
</feature>
<feature type="compositionally biased region" description="Polar residues" evidence="1">
    <location>
        <begin position="304"/>
        <end position="327"/>
    </location>
</feature>
<feature type="region of interest" description="Disordered" evidence="1">
    <location>
        <begin position="1144"/>
        <end position="1172"/>
    </location>
</feature>
<feature type="region of interest" description="Disordered" evidence="1">
    <location>
        <begin position="456"/>
        <end position="483"/>
    </location>
</feature>
<feature type="region of interest" description="Disordered" evidence="1">
    <location>
        <begin position="202"/>
        <end position="223"/>
    </location>
</feature>
<feature type="region of interest" description="Disordered" evidence="1">
    <location>
        <begin position="1"/>
        <end position="44"/>
    </location>
</feature>
<dbReference type="AlphaFoldDB" id="A0A2H2ZKT0"/>
<feature type="compositionally biased region" description="Low complexity" evidence="1">
    <location>
        <begin position="179"/>
        <end position="189"/>
    </location>
</feature>
<name>A0A2H2ZKT0_TRIPA</name>
<feature type="region of interest" description="Disordered" evidence="1">
    <location>
        <begin position="304"/>
        <end position="339"/>
    </location>
</feature>
<feature type="compositionally biased region" description="Basic and acidic residues" evidence="1">
    <location>
        <begin position="169"/>
        <end position="178"/>
    </location>
</feature>
<comment type="caution">
    <text evidence="2">The sequence shown here is derived from an EMBL/GenBank/DDBJ whole genome shotgun (WGS) entry which is preliminary data.</text>
</comment>
<evidence type="ECO:0000313" key="2">
    <source>
        <dbReference type="EMBL" id="OTA05282.1"/>
    </source>
</evidence>
<feature type="compositionally biased region" description="Low complexity" evidence="1">
    <location>
        <begin position="988"/>
        <end position="998"/>
    </location>
</feature>
<dbReference type="InterPro" id="IPR013887">
    <property type="entry name" value="UPF0592"/>
</dbReference>
<feature type="region of interest" description="Disordered" evidence="1">
    <location>
        <begin position="71"/>
        <end position="118"/>
    </location>
</feature>
<protein>
    <submittedName>
        <fullName evidence="2">Uncharacterized protein</fullName>
    </submittedName>
</protein>
<evidence type="ECO:0000313" key="3">
    <source>
        <dbReference type="Proteomes" id="UP000219286"/>
    </source>
</evidence>